<dbReference type="GeneID" id="77332374"/>
<dbReference type="RefSeq" id="WP_023015400.1">
    <property type="nucleotide sequence ID" value="NZ_AXDY01000004.1"/>
</dbReference>
<feature type="coiled-coil region" evidence="1">
    <location>
        <begin position="165"/>
        <end position="192"/>
    </location>
</feature>
<dbReference type="EMBL" id="AXDY01000004">
    <property type="protein sequence ID" value="ERS93683.1"/>
    <property type="molecule type" value="Genomic_DNA"/>
</dbReference>
<keyword evidence="3" id="KW-1185">Reference proteome</keyword>
<dbReference type="InterPro" id="IPR043131">
    <property type="entry name" value="BCAT-like_N"/>
</dbReference>
<dbReference type="Proteomes" id="UP000017131">
    <property type="component" value="Unassembled WGS sequence"/>
</dbReference>
<evidence type="ECO:0008006" key="4">
    <source>
        <dbReference type="Google" id="ProtNLM"/>
    </source>
</evidence>
<evidence type="ECO:0000313" key="3">
    <source>
        <dbReference type="Proteomes" id="UP000017131"/>
    </source>
</evidence>
<dbReference type="Gene3D" id="3.30.470.10">
    <property type="match status" value="1"/>
</dbReference>
<protein>
    <recommendedName>
        <fullName evidence="4">Aminodeoxychorismate lyase</fullName>
    </recommendedName>
</protein>
<evidence type="ECO:0000313" key="2">
    <source>
        <dbReference type="EMBL" id="ERS93683.1"/>
    </source>
</evidence>
<dbReference type="Pfam" id="PF01063">
    <property type="entry name" value="Aminotran_4"/>
    <property type="match status" value="1"/>
</dbReference>
<name>A0ABN0PDG9_STASI</name>
<dbReference type="InterPro" id="IPR036038">
    <property type="entry name" value="Aminotransferase-like"/>
</dbReference>
<dbReference type="Gene3D" id="3.20.10.10">
    <property type="entry name" value="D-amino Acid Aminotransferase, subunit A, domain 2"/>
    <property type="match status" value="1"/>
</dbReference>
<comment type="caution">
    <text evidence="2">The sequence shown here is derived from an EMBL/GenBank/DDBJ whole genome shotgun (WGS) entry which is preliminary data.</text>
</comment>
<sequence length="202" mass="23786">MYLFETMRLSEGKIPRRDYHKARILQSAKELSIPLPEIQWEAFIADIKKEYPTGTYRLKVMADESGELTYQCVDLPEKSSFTAQAQLMRSDYPKWQYVNKTSHREHVEHLHETDVVLFYNLQGKILEFDIGNVLIKEQGKYYTPCFNNDFLKGCMRAQLLDEGKAEERDYTIDELREKLEAHEAELFLINSLREVAEIQINL</sequence>
<accession>A0ABN0PDG9</accession>
<proteinExistence type="predicted"/>
<keyword evidence="1" id="KW-0175">Coiled coil</keyword>
<dbReference type="SUPFAM" id="SSF56752">
    <property type="entry name" value="D-aminoacid aminotransferase-like PLP-dependent enzymes"/>
    <property type="match status" value="1"/>
</dbReference>
<organism evidence="2 3">
    <name type="scientific">Staphylococcus simulans UMC-CNS-990</name>
    <dbReference type="NCBI Taxonomy" id="1405498"/>
    <lineage>
        <taxon>Bacteria</taxon>
        <taxon>Bacillati</taxon>
        <taxon>Bacillota</taxon>
        <taxon>Bacilli</taxon>
        <taxon>Bacillales</taxon>
        <taxon>Staphylococcaceae</taxon>
        <taxon>Staphylococcus</taxon>
    </lineage>
</organism>
<reference evidence="2 3" key="1">
    <citation type="journal article" date="2013" name="Genome Announc.">
        <title>Draft Genome Sequence of Staphylococcus simulans UMC-CNS-990, Isolated from a Case of Chronic Bovine Mastitis.</title>
        <authorList>
            <person name="Calcutt M.J."/>
            <person name="Foecking M.F."/>
            <person name="Hsieh H.Y."/>
            <person name="Perry J."/>
            <person name="Stewart G.C."/>
            <person name="Middleton J.R."/>
        </authorList>
    </citation>
    <scope>NUCLEOTIDE SEQUENCE [LARGE SCALE GENOMIC DNA]</scope>
    <source>
        <strain evidence="2 3">UMC-CNS-990</strain>
    </source>
</reference>
<dbReference type="InterPro" id="IPR043132">
    <property type="entry name" value="BCAT-like_C"/>
</dbReference>
<dbReference type="InterPro" id="IPR001544">
    <property type="entry name" value="Aminotrans_IV"/>
</dbReference>
<gene>
    <name evidence="2" type="ORF">SSIM_05670</name>
</gene>
<evidence type="ECO:0000256" key="1">
    <source>
        <dbReference type="SAM" id="Coils"/>
    </source>
</evidence>